<dbReference type="SUPFAM" id="SSF53756">
    <property type="entry name" value="UDP-Glycosyltransferase/glycogen phosphorylase"/>
    <property type="match status" value="1"/>
</dbReference>
<dbReference type="PANTHER" id="PTHR45947">
    <property type="entry name" value="SULFOQUINOVOSYL TRANSFERASE SQD2"/>
    <property type="match status" value="1"/>
</dbReference>
<evidence type="ECO:0000313" key="3">
    <source>
        <dbReference type="EMBL" id="QDL06523.1"/>
    </source>
</evidence>
<sequence>MRILILHNRYQIGGGEDVTMQTEKALLEANGHTIALLEVNNDNITSSLEKFKAAVSAIYSLSSKQLVLAEIARFQPDVVHIHNFFPLLSPSVHYACQEVGIPVVQTLHNYRLFCLNSYFFREGKVCEDCLGKSFPWPGIYHGCYRDSKTAASVVATMQFVHRFLQTWENNVDQYITITEFARNKFIQANLPPSKLTVKPNFIYPDPGEGHGKGKYALFVGRLSPEKGIKTLIKAWEKLDTQIPLKIVGDGPLADQVKQAANKLSQVEYLGRRSTQEVHSLMGEAMFLVFPSEWYETFGLVAIEAFAKGTPVLAANIGAIAEVVDPGRTGFYFRPGDADDLIAKVESILANPGKLTHMRREARAEFEAKYTAQRNYQMLMDIYNRVVNCKR</sequence>
<dbReference type="Gene3D" id="3.40.50.2000">
    <property type="entry name" value="Glycogen Phosphorylase B"/>
    <property type="match status" value="2"/>
</dbReference>
<gene>
    <name evidence="3" type="ORF">DP114_00115</name>
</gene>
<evidence type="ECO:0000259" key="2">
    <source>
        <dbReference type="Pfam" id="PF13439"/>
    </source>
</evidence>
<dbReference type="Pfam" id="PF00534">
    <property type="entry name" value="Glycos_transf_1"/>
    <property type="match status" value="1"/>
</dbReference>
<dbReference type="RefSeq" id="WP_171975140.1">
    <property type="nucleotide sequence ID" value="NZ_CAWOXK010000001.1"/>
</dbReference>
<proteinExistence type="predicted"/>
<dbReference type="PANTHER" id="PTHR45947:SF13">
    <property type="entry name" value="TRANSFERASE"/>
    <property type="match status" value="1"/>
</dbReference>
<dbReference type="Pfam" id="PF13439">
    <property type="entry name" value="Glyco_transf_4"/>
    <property type="match status" value="1"/>
</dbReference>
<accession>A0A856M5Q8</accession>
<feature type="domain" description="Glycosyltransferase subfamily 4-like N-terminal" evidence="2">
    <location>
        <begin position="13"/>
        <end position="203"/>
    </location>
</feature>
<dbReference type="InterPro" id="IPR050194">
    <property type="entry name" value="Glycosyltransferase_grp1"/>
</dbReference>
<dbReference type="InterPro" id="IPR001296">
    <property type="entry name" value="Glyco_trans_1"/>
</dbReference>
<evidence type="ECO:0000313" key="4">
    <source>
        <dbReference type="Proteomes" id="UP000503129"/>
    </source>
</evidence>
<dbReference type="KEGG" id="bsen:DP114_00115"/>
<evidence type="ECO:0000259" key="1">
    <source>
        <dbReference type="Pfam" id="PF00534"/>
    </source>
</evidence>
<dbReference type="CDD" id="cd03801">
    <property type="entry name" value="GT4_PimA-like"/>
    <property type="match status" value="1"/>
</dbReference>
<dbReference type="EMBL" id="CP030118">
    <property type="protein sequence ID" value="QDL06523.1"/>
    <property type="molecule type" value="Genomic_DNA"/>
</dbReference>
<protein>
    <submittedName>
        <fullName evidence="3">Glycosyltransferase family 1 protein</fullName>
    </submittedName>
</protein>
<keyword evidence="3" id="KW-0808">Transferase</keyword>
<name>A0A856M5Q8_9CYAN</name>
<dbReference type="AlphaFoldDB" id="A0A856M5Q8"/>
<feature type="domain" description="Glycosyl transferase family 1" evidence="1">
    <location>
        <begin position="211"/>
        <end position="362"/>
    </location>
</feature>
<keyword evidence="4" id="KW-1185">Reference proteome</keyword>
<reference evidence="3 4" key="1">
    <citation type="submission" date="2018-06" db="EMBL/GenBank/DDBJ databases">
        <title>Comparative genomics of Brasilonema spp. strains.</title>
        <authorList>
            <person name="Alvarenga D.O."/>
            <person name="Fiore M.F."/>
            <person name="Varani A.M."/>
        </authorList>
    </citation>
    <scope>NUCLEOTIDE SEQUENCE [LARGE SCALE GENOMIC DNA]</scope>
    <source>
        <strain evidence="3 4">CENA114</strain>
    </source>
</reference>
<dbReference type="InterPro" id="IPR028098">
    <property type="entry name" value="Glyco_trans_4-like_N"/>
</dbReference>
<organism evidence="3 4">
    <name type="scientific">Brasilonema sennae CENA114</name>
    <dbReference type="NCBI Taxonomy" id="415709"/>
    <lineage>
        <taxon>Bacteria</taxon>
        <taxon>Bacillati</taxon>
        <taxon>Cyanobacteriota</taxon>
        <taxon>Cyanophyceae</taxon>
        <taxon>Nostocales</taxon>
        <taxon>Scytonemataceae</taxon>
        <taxon>Brasilonema</taxon>
        <taxon>Bromeliae group (in: Brasilonema)</taxon>
    </lineage>
</organism>
<dbReference type="Proteomes" id="UP000503129">
    <property type="component" value="Chromosome"/>
</dbReference>
<dbReference type="GO" id="GO:0016757">
    <property type="term" value="F:glycosyltransferase activity"/>
    <property type="evidence" value="ECO:0007669"/>
    <property type="project" value="InterPro"/>
</dbReference>